<dbReference type="Proteomes" id="UP000182321">
    <property type="component" value="Unassembled WGS sequence"/>
</dbReference>
<dbReference type="RefSeq" id="WP_074791843.1">
    <property type="nucleotide sequence ID" value="NZ_FNZX01000015.1"/>
</dbReference>
<evidence type="ECO:0000313" key="3">
    <source>
        <dbReference type="Proteomes" id="UP000182321"/>
    </source>
</evidence>
<feature type="transmembrane region" description="Helical" evidence="1">
    <location>
        <begin position="61"/>
        <end position="81"/>
    </location>
</feature>
<dbReference type="PANTHER" id="PTHR34989">
    <property type="entry name" value="PROTEIN HDED"/>
    <property type="match status" value="1"/>
</dbReference>
<protein>
    <submittedName>
        <fullName evidence="2">Uncharacterized membrane protein HdeD, DUF308 family</fullName>
    </submittedName>
</protein>
<dbReference type="InterPro" id="IPR052712">
    <property type="entry name" value="Acid_resist_chaperone_HdeD"/>
</dbReference>
<feature type="transmembrane region" description="Helical" evidence="1">
    <location>
        <begin position="87"/>
        <end position="110"/>
    </location>
</feature>
<organism evidence="2 3">
    <name type="scientific">Pseudobutyrivibrio ruminis</name>
    <dbReference type="NCBI Taxonomy" id="46206"/>
    <lineage>
        <taxon>Bacteria</taxon>
        <taxon>Bacillati</taxon>
        <taxon>Bacillota</taxon>
        <taxon>Clostridia</taxon>
        <taxon>Lachnospirales</taxon>
        <taxon>Lachnospiraceae</taxon>
        <taxon>Pseudobutyrivibrio</taxon>
    </lineage>
</organism>
<gene>
    <name evidence="2" type="ORF">SAMN02910377_02253</name>
</gene>
<keyword evidence="1" id="KW-1133">Transmembrane helix</keyword>
<feature type="transmembrane region" description="Helical" evidence="1">
    <location>
        <begin position="35"/>
        <end position="54"/>
    </location>
</feature>
<dbReference type="PANTHER" id="PTHR34989:SF1">
    <property type="entry name" value="PROTEIN HDED"/>
    <property type="match status" value="1"/>
</dbReference>
<dbReference type="EMBL" id="FNZX01000015">
    <property type="protein sequence ID" value="SEK94973.1"/>
    <property type="molecule type" value="Genomic_DNA"/>
</dbReference>
<proteinExistence type="predicted"/>
<feature type="transmembrane region" description="Helical" evidence="1">
    <location>
        <begin position="12"/>
        <end position="29"/>
    </location>
</feature>
<keyword evidence="3" id="KW-1185">Reference proteome</keyword>
<dbReference type="AlphaFoldDB" id="A0A1H7L7E6"/>
<keyword evidence="1" id="KW-0812">Transmembrane</keyword>
<dbReference type="Pfam" id="PF03729">
    <property type="entry name" value="DUF308"/>
    <property type="match status" value="1"/>
</dbReference>
<keyword evidence="1" id="KW-0472">Membrane</keyword>
<feature type="transmembrane region" description="Helical" evidence="1">
    <location>
        <begin position="122"/>
        <end position="143"/>
    </location>
</feature>
<sequence>MKEKIKSLRLNITISALISVIIGIMLLIFPEKSLITISRVIACIIILAGVSVIISQIYEFGMNALGIVIGAILAIIGVWIFRAPGSIVSIIPIAIGVILAVHGVQDLGMAIEATKAHAPRTWLAFLIAVLNIILGVVCIAAAFKVVEVTVQIIGIMLIYDGLTDFGIVHKVRKATGSVVDGTITREEDI</sequence>
<evidence type="ECO:0000313" key="2">
    <source>
        <dbReference type="EMBL" id="SEK94973.1"/>
    </source>
</evidence>
<evidence type="ECO:0000256" key="1">
    <source>
        <dbReference type="SAM" id="Phobius"/>
    </source>
</evidence>
<dbReference type="InterPro" id="IPR005325">
    <property type="entry name" value="DUF308_memb"/>
</dbReference>
<name>A0A1H7L7E6_9FIRM</name>
<reference evidence="3" key="1">
    <citation type="submission" date="2016-10" db="EMBL/GenBank/DDBJ databases">
        <authorList>
            <person name="Varghese N."/>
        </authorList>
    </citation>
    <scope>NUCLEOTIDE SEQUENCE [LARGE SCALE GENOMIC DNA]</scope>
    <source>
        <strain evidence="3">ACV-9</strain>
    </source>
</reference>
<feature type="transmembrane region" description="Helical" evidence="1">
    <location>
        <begin position="149"/>
        <end position="168"/>
    </location>
</feature>
<dbReference type="GO" id="GO:0005886">
    <property type="term" value="C:plasma membrane"/>
    <property type="evidence" value="ECO:0007669"/>
    <property type="project" value="TreeGrafter"/>
</dbReference>
<accession>A0A1H7L7E6</accession>